<sequence length="74" mass="8301">MSWVSIIAASHYLVPMLPHLSPTCSRLTGSPTPPFGVPSRVHSTSRSTMTRMNHKRHTFFVEKCKGKTNSKMET</sequence>
<proteinExistence type="predicted"/>
<keyword evidence="3" id="KW-1185">Reference proteome</keyword>
<organism evidence="2 3">
    <name type="scientific">Portunus trituberculatus</name>
    <name type="common">Swimming crab</name>
    <name type="synonym">Neptunus trituberculatus</name>
    <dbReference type="NCBI Taxonomy" id="210409"/>
    <lineage>
        <taxon>Eukaryota</taxon>
        <taxon>Metazoa</taxon>
        <taxon>Ecdysozoa</taxon>
        <taxon>Arthropoda</taxon>
        <taxon>Crustacea</taxon>
        <taxon>Multicrustacea</taxon>
        <taxon>Malacostraca</taxon>
        <taxon>Eumalacostraca</taxon>
        <taxon>Eucarida</taxon>
        <taxon>Decapoda</taxon>
        <taxon>Pleocyemata</taxon>
        <taxon>Brachyura</taxon>
        <taxon>Eubrachyura</taxon>
        <taxon>Portunoidea</taxon>
        <taxon>Portunidae</taxon>
        <taxon>Portuninae</taxon>
        <taxon>Portunus</taxon>
    </lineage>
</organism>
<name>A0A5B7JKF3_PORTR</name>
<evidence type="ECO:0000256" key="1">
    <source>
        <dbReference type="SAM" id="MobiDB-lite"/>
    </source>
</evidence>
<reference evidence="2 3" key="1">
    <citation type="submission" date="2019-05" db="EMBL/GenBank/DDBJ databases">
        <title>Another draft genome of Portunus trituberculatus and its Hox gene families provides insights of decapod evolution.</title>
        <authorList>
            <person name="Jeong J.-H."/>
            <person name="Song I."/>
            <person name="Kim S."/>
            <person name="Choi T."/>
            <person name="Kim D."/>
            <person name="Ryu S."/>
            <person name="Kim W."/>
        </authorList>
    </citation>
    <scope>NUCLEOTIDE SEQUENCE [LARGE SCALE GENOMIC DNA]</scope>
    <source>
        <tissue evidence="2">Muscle</tissue>
    </source>
</reference>
<evidence type="ECO:0000313" key="2">
    <source>
        <dbReference type="EMBL" id="MPC94883.1"/>
    </source>
</evidence>
<accession>A0A5B7JKF3</accession>
<evidence type="ECO:0000313" key="3">
    <source>
        <dbReference type="Proteomes" id="UP000324222"/>
    </source>
</evidence>
<gene>
    <name evidence="2" type="ORF">E2C01_090073</name>
</gene>
<comment type="caution">
    <text evidence="2">The sequence shown here is derived from an EMBL/GenBank/DDBJ whole genome shotgun (WGS) entry which is preliminary data.</text>
</comment>
<dbReference type="AlphaFoldDB" id="A0A5B7JKF3"/>
<dbReference type="Proteomes" id="UP000324222">
    <property type="component" value="Unassembled WGS sequence"/>
</dbReference>
<feature type="region of interest" description="Disordered" evidence="1">
    <location>
        <begin position="27"/>
        <end position="50"/>
    </location>
</feature>
<feature type="compositionally biased region" description="Polar residues" evidence="1">
    <location>
        <begin position="41"/>
        <end position="50"/>
    </location>
</feature>
<dbReference type="EMBL" id="VSRR010100151">
    <property type="protein sequence ID" value="MPC94883.1"/>
    <property type="molecule type" value="Genomic_DNA"/>
</dbReference>
<protein>
    <submittedName>
        <fullName evidence="2">Uncharacterized protein</fullName>
    </submittedName>
</protein>